<feature type="binding site" evidence="10">
    <location>
        <position position="256"/>
    </location>
    <ligand>
        <name>Zn(2+)</name>
        <dbReference type="ChEBI" id="CHEBI:29105"/>
    </ligand>
</feature>
<feature type="binding site" evidence="10">
    <location>
        <begin position="162"/>
        <end position="170"/>
    </location>
    <ligand>
        <name>GTP</name>
        <dbReference type="ChEBI" id="CHEBI:37565"/>
    </ligand>
</feature>
<evidence type="ECO:0000256" key="6">
    <source>
        <dbReference type="ARBA" id="ARBA00022801"/>
    </source>
</evidence>
<evidence type="ECO:0000256" key="5">
    <source>
        <dbReference type="ARBA" id="ARBA00022741"/>
    </source>
</evidence>
<keyword evidence="4 10" id="KW-0699">rRNA-binding</keyword>
<evidence type="ECO:0000313" key="14">
    <source>
        <dbReference type="Proteomes" id="UP000190080"/>
    </source>
</evidence>
<keyword evidence="5 10" id="KW-0547">Nucleotide-binding</keyword>
<organism evidence="13 14">
    <name type="scientific">Clostridium oryzae</name>
    <dbReference type="NCBI Taxonomy" id="1450648"/>
    <lineage>
        <taxon>Bacteria</taxon>
        <taxon>Bacillati</taxon>
        <taxon>Bacillota</taxon>
        <taxon>Clostridia</taxon>
        <taxon>Eubacteriales</taxon>
        <taxon>Clostridiaceae</taxon>
        <taxon>Clostridium</taxon>
    </lineage>
</organism>
<protein>
    <recommendedName>
        <fullName evidence="10">Small ribosomal subunit biogenesis GTPase RsgA</fullName>
        <ecNumber evidence="10">3.6.1.-</ecNumber>
    </recommendedName>
</protein>
<evidence type="ECO:0000313" key="13">
    <source>
        <dbReference type="EMBL" id="OPJ61761.1"/>
    </source>
</evidence>
<gene>
    <name evidence="13" type="primary">rsgA_1</name>
    <name evidence="10" type="synonym">rsgA</name>
    <name evidence="13" type="ORF">CLORY_20670</name>
</gene>
<dbReference type="Pfam" id="PF16745">
    <property type="entry name" value="RsgA_N"/>
    <property type="match status" value="1"/>
</dbReference>
<dbReference type="NCBIfam" id="TIGR00157">
    <property type="entry name" value="ribosome small subunit-dependent GTPase A"/>
    <property type="match status" value="1"/>
</dbReference>
<dbReference type="EMBL" id="MZGV01000019">
    <property type="protein sequence ID" value="OPJ61761.1"/>
    <property type="molecule type" value="Genomic_DNA"/>
</dbReference>
<sequence length="289" mass="32563">MTGTIIKGIGGFYYIKLENGEVVECKARGKFRNNKISPMVGDKVKISVDNKKGVIEDILPRSSMLMRPNVANVTQAFIVFSTKKPDINFYWLDKFVVLCESKELDIVVCVNKIDLAEPSELNKITEYLSLIGYPYCLIGAKENNRIDELKKYINNNVTVVCGPSGVGKSTLTNSLCGYRAMETGDISEKLKRGKHTTRHCELIEVEGGLVVDTPGFSSLDLSEIDKDDVKYFFREFQDYADNCKFRGCNHDREPGCAVKKAVDDGKIARIRYESYLSIVEEVSKKKLYD</sequence>
<evidence type="ECO:0000256" key="4">
    <source>
        <dbReference type="ARBA" id="ARBA00022730"/>
    </source>
</evidence>
<dbReference type="Pfam" id="PF03193">
    <property type="entry name" value="RsgA_GTPase"/>
    <property type="match status" value="1"/>
</dbReference>
<evidence type="ECO:0000256" key="3">
    <source>
        <dbReference type="ARBA" id="ARBA00022723"/>
    </source>
</evidence>
<evidence type="ECO:0000259" key="11">
    <source>
        <dbReference type="PROSITE" id="PS50936"/>
    </source>
</evidence>
<evidence type="ECO:0000259" key="12">
    <source>
        <dbReference type="PROSITE" id="PS51721"/>
    </source>
</evidence>
<keyword evidence="8 10" id="KW-0694">RNA-binding</keyword>
<evidence type="ECO:0000256" key="9">
    <source>
        <dbReference type="ARBA" id="ARBA00023134"/>
    </source>
</evidence>
<dbReference type="PROSITE" id="PS51721">
    <property type="entry name" value="G_CP"/>
    <property type="match status" value="1"/>
</dbReference>
<dbReference type="InterPro" id="IPR004881">
    <property type="entry name" value="Ribosome_biogen_GTPase_RsgA"/>
</dbReference>
<feature type="binding site" evidence="10">
    <location>
        <position position="250"/>
    </location>
    <ligand>
        <name>Zn(2+)</name>
        <dbReference type="ChEBI" id="CHEBI:29105"/>
    </ligand>
</feature>
<dbReference type="InterPro" id="IPR030378">
    <property type="entry name" value="G_CP_dom"/>
</dbReference>
<dbReference type="GO" id="GO:0005525">
    <property type="term" value="F:GTP binding"/>
    <property type="evidence" value="ECO:0007669"/>
    <property type="project" value="UniProtKB-UniRule"/>
</dbReference>
<keyword evidence="6 10" id="KW-0378">Hydrolase</keyword>
<proteinExistence type="inferred from homology"/>
<feature type="binding site" evidence="10">
    <location>
        <position position="243"/>
    </location>
    <ligand>
        <name>Zn(2+)</name>
        <dbReference type="ChEBI" id="CHEBI:29105"/>
    </ligand>
</feature>
<comment type="cofactor">
    <cofactor evidence="10">
        <name>Zn(2+)</name>
        <dbReference type="ChEBI" id="CHEBI:29105"/>
    </cofactor>
    <text evidence="10">Binds 1 zinc ion per subunit.</text>
</comment>
<comment type="subunit">
    <text evidence="10">Monomer. Associates with 30S ribosomal subunit, binds 16S rRNA.</text>
</comment>
<dbReference type="OrthoDB" id="9809485at2"/>
<evidence type="ECO:0000256" key="2">
    <source>
        <dbReference type="ARBA" id="ARBA00022517"/>
    </source>
</evidence>
<dbReference type="GO" id="GO:0046872">
    <property type="term" value="F:metal ion binding"/>
    <property type="evidence" value="ECO:0007669"/>
    <property type="project" value="UniProtKB-KW"/>
</dbReference>
<feature type="binding site" evidence="10">
    <location>
        <begin position="111"/>
        <end position="114"/>
    </location>
    <ligand>
        <name>GTP</name>
        <dbReference type="ChEBI" id="CHEBI:37565"/>
    </ligand>
</feature>
<evidence type="ECO:0000256" key="7">
    <source>
        <dbReference type="ARBA" id="ARBA00022833"/>
    </source>
</evidence>
<evidence type="ECO:0000256" key="8">
    <source>
        <dbReference type="ARBA" id="ARBA00022884"/>
    </source>
</evidence>
<dbReference type="SUPFAM" id="SSF52540">
    <property type="entry name" value="P-loop containing nucleoside triphosphate hydrolases"/>
    <property type="match status" value="1"/>
</dbReference>
<accession>A0A1V4IP06</accession>
<dbReference type="SUPFAM" id="SSF50249">
    <property type="entry name" value="Nucleic acid-binding proteins"/>
    <property type="match status" value="1"/>
</dbReference>
<dbReference type="InterPro" id="IPR027417">
    <property type="entry name" value="P-loop_NTPase"/>
</dbReference>
<keyword evidence="2 10" id="KW-0690">Ribosome biogenesis</keyword>
<feature type="domain" description="EngC GTPase" evidence="11">
    <location>
        <begin position="71"/>
        <end position="217"/>
    </location>
</feature>
<keyword evidence="3 10" id="KW-0479">Metal-binding</keyword>
<dbReference type="GO" id="GO:0042274">
    <property type="term" value="P:ribosomal small subunit biogenesis"/>
    <property type="evidence" value="ECO:0007669"/>
    <property type="project" value="UniProtKB-UniRule"/>
</dbReference>
<evidence type="ECO:0000256" key="10">
    <source>
        <dbReference type="HAMAP-Rule" id="MF_01820"/>
    </source>
</evidence>
<dbReference type="Gene3D" id="1.10.40.50">
    <property type="entry name" value="Probable gtpase engc, domain 3"/>
    <property type="match status" value="1"/>
</dbReference>
<dbReference type="PANTHER" id="PTHR32120:SF11">
    <property type="entry name" value="SMALL RIBOSOMAL SUBUNIT BIOGENESIS GTPASE RSGA 1, MITOCHONDRIAL-RELATED"/>
    <property type="match status" value="1"/>
</dbReference>
<dbReference type="Proteomes" id="UP000190080">
    <property type="component" value="Unassembled WGS sequence"/>
</dbReference>
<dbReference type="Gene3D" id="2.40.50.140">
    <property type="entry name" value="Nucleic acid-binding proteins"/>
    <property type="match status" value="1"/>
</dbReference>
<dbReference type="STRING" id="1450648.CLORY_20670"/>
<comment type="caution">
    <text evidence="13">The sequence shown here is derived from an EMBL/GenBank/DDBJ whole genome shotgun (WGS) entry which is preliminary data.</text>
</comment>
<dbReference type="GO" id="GO:0003924">
    <property type="term" value="F:GTPase activity"/>
    <property type="evidence" value="ECO:0007669"/>
    <property type="project" value="UniProtKB-UniRule"/>
</dbReference>
<comment type="similarity">
    <text evidence="10">Belongs to the TRAFAC class YlqF/YawG GTPase family. RsgA subfamily.</text>
</comment>
<dbReference type="InterPro" id="IPR031944">
    <property type="entry name" value="RsgA_N"/>
</dbReference>
<dbReference type="PANTHER" id="PTHR32120">
    <property type="entry name" value="SMALL RIBOSOMAL SUBUNIT BIOGENESIS GTPASE RSGA"/>
    <property type="match status" value="1"/>
</dbReference>
<dbReference type="CDD" id="cd01854">
    <property type="entry name" value="YjeQ_EngC"/>
    <property type="match status" value="1"/>
</dbReference>
<dbReference type="GO" id="GO:0005737">
    <property type="term" value="C:cytoplasm"/>
    <property type="evidence" value="ECO:0007669"/>
    <property type="project" value="UniProtKB-SubCell"/>
</dbReference>
<comment type="function">
    <text evidence="10">One of several proteins that assist in the late maturation steps of the functional core of the 30S ribosomal subunit. Helps release RbfA from mature subunits. May play a role in the assembly of ribosomal proteins into the subunit. Circularly permuted GTPase that catalyzes slow GTP hydrolysis, GTPase activity is stimulated by the 30S ribosomal subunit.</text>
</comment>
<reference evidence="13 14" key="1">
    <citation type="submission" date="2017-03" db="EMBL/GenBank/DDBJ databases">
        <title>Genome sequence of Clostridium oryzae DSM 28571.</title>
        <authorList>
            <person name="Poehlein A."/>
            <person name="Daniel R."/>
        </authorList>
    </citation>
    <scope>NUCLEOTIDE SEQUENCE [LARGE SCALE GENOMIC DNA]</scope>
    <source>
        <strain evidence="13 14">DSM 28571</strain>
    </source>
</reference>
<keyword evidence="1 10" id="KW-0963">Cytoplasm</keyword>
<keyword evidence="14" id="KW-1185">Reference proteome</keyword>
<comment type="subcellular location">
    <subcellularLocation>
        <location evidence="10">Cytoplasm</location>
    </subcellularLocation>
</comment>
<dbReference type="InterPro" id="IPR012340">
    <property type="entry name" value="NA-bd_OB-fold"/>
</dbReference>
<dbReference type="Gene3D" id="3.40.50.300">
    <property type="entry name" value="P-loop containing nucleotide triphosphate hydrolases"/>
    <property type="match status" value="1"/>
</dbReference>
<dbReference type="RefSeq" id="WP_079423972.1">
    <property type="nucleotide sequence ID" value="NZ_MZGV01000019.1"/>
</dbReference>
<keyword evidence="7 10" id="KW-0862">Zinc</keyword>
<feature type="binding site" evidence="10">
    <location>
        <position position="248"/>
    </location>
    <ligand>
        <name>Zn(2+)</name>
        <dbReference type="ChEBI" id="CHEBI:29105"/>
    </ligand>
</feature>
<dbReference type="EC" id="3.6.1.-" evidence="10"/>
<dbReference type="HAMAP" id="MF_01820">
    <property type="entry name" value="GTPase_RsgA"/>
    <property type="match status" value="1"/>
</dbReference>
<evidence type="ECO:0000256" key="1">
    <source>
        <dbReference type="ARBA" id="ARBA00022490"/>
    </source>
</evidence>
<feature type="domain" description="CP-type G" evidence="12">
    <location>
        <begin position="62"/>
        <end position="219"/>
    </location>
</feature>
<dbReference type="InterPro" id="IPR010914">
    <property type="entry name" value="RsgA_GTPase_dom"/>
</dbReference>
<dbReference type="CDD" id="cd04466">
    <property type="entry name" value="S1_YloQ_GTPase"/>
    <property type="match status" value="1"/>
</dbReference>
<dbReference type="AlphaFoldDB" id="A0A1V4IP06"/>
<keyword evidence="9 10" id="KW-0342">GTP-binding</keyword>
<dbReference type="PROSITE" id="PS50936">
    <property type="entry name" value="ENGC_GTPASE"/>
    <property type="match status" value="1"/>
</dbReference>
<name>A0A1V4IP06_9CLOT</name>
<dbReference type="GO" id="GO:0019843">
    <property type="term" value="F:rRNA binding"/>
    <property type="evidence" value="ECO:0007669"/>
    <property type="project" value="UniProtKB-KW"/>
</dbReference>